<reference evidence="2 3" key="1">
    <citation type="submission" date="2024-01" db="EMBL/GenBank/DDBJ databases">
        <title>The genome of the rayed Mediterranean limpet Patella caerulea (Linnaeus, 1758).</title>
        <authorList>
            <person name="Anh-Thu Weber A."/>
            <person name="Halstead-Nussloch G."/>
        </authorList>
    </citation>
    <scope>NUCLEOTIDE SEQUENCE [LARGE SCALE GENOMIC DNA]</scope>
    <source>
        <strain evidence="2">AATW-2023a</strain>
        <tissue evidence="2">Whole specimen</tissue>
    </source>
</reference>
<keyword evidence="1" id="KW-0812">Transmembrane</keyword>
<dbReference type="PANTHER" id="PTHR28474:SF1">
    <property type="entry name" value="TRANSMEMBRANE PROTEIN 72"/>
    <property type="match status" value="1"/>
</dbReference>
<gene>
    <name evidence="2" type="ORF">SNE40_010159</name>
</gene>
<dbReference type="EMBL" id="JAZGQO010000007">
    <property type="protein sequence ID" value="KAK6182478.1"/>
    <property type="molecule type" value="Genomic_DNA"/>
</dbReference>
<keyword evidence="1" id="KW-1133">Transmembrane helix</keyword>
<dbReference type="InterPro" id="IPR032055">
    <property type="entry name" value="TMEM72"/>
</dbReference>
<dbReference type="AlphaFoldDB" id="A0AAN8JXD5"/>
<evidence type="ECO:0000256" key="1">
    <source>
        <dbReference type="SAM" id="Phobius"/>
    </source>
</evidence>
<organism evidence="2 3">
    <name type="scientific">Patella caerulea</name>
    <name type="common">Rayed Mediterranean limpet</name>
    <dbReference type="NCBI Taxonomy" id="87958"/>
    <lineage>
        <taxon>Eukaryota</taxon>
        <taxon>Metazoa</taxon>
        <taxon>Spiralia</taxon>
        <taxon>Lophotrochozoa</taxon>
        <taxon>Mollusca</taxon>
        <taxon>Gastropoda</taxon>
        <taxon>Patellogastropoda</taxon>
        <taxon>Patelloidea</taxon>
        <taxon>Patellidae</taxon>
        <taxon>Patella</taxon>
    </lineage>
</organism>
<feature type="transmembrane region" description="Helical" evidence="1">
    <location>
        <begin position="125"/>
        <end position="144"/>
    </location>
</feature>
<feature type="transmembrane region" description="Helical" evidence="1">
    <location>
        <begin position="85"/>
        <end position="105"/>
    </location>
</feature>
<name>A0AAN8JXD5_PATCE</name>
<sequence length="180" mass="20986">MPPVTYTEKTRLNHDMAYHHRPFCIKNITIITRIVGLMTVTAMWVSAVLSIEDKQVYSYVGWYLLAASIVVTFLELLWLMDKCACCSRTGCCCTCWSFMLWFDTWKRGFLYILISIPMFLNGMRIYLSIICGFLLMFLAFLYTIKTFKHGIVYEVQETKVIHTDTTKVITHEISTQTMEP</sequence>
<protein>
    <submittedName>
        <fullName evidence="2">Uncharacterized protein</fullName>
    </submittedName>
</protein>
<dbReference type="Proteomes" id="UP001347796">
    <property type="component" value="Unassembled WGS sequence"/>
</dbReference>
<keyword evidence="3" id="KW-1185">Reference proteome</keyword>
<keyword evidence="1" id="KW-0472">Membrane</keyword>
<comment type="caution">
    <text evidence="2">The sequence shown here is derived from an EMBL/GenBank/DDBJ whole genome shotgun (WGS) entry which is preliminary data.</text>
</comment>
<dbReference type="PANTHER" id="PTHR28474">
    <property type="entry name" value="TRANSMEMBRANE PROTEIN 72"/>
    <property type="match status" value="1"/>
</dbReference>
<feature type="transmembrane region" description="Helical" evidence="1">
    <location>
        <begin position="30"/>
        <end position="51"/>
    </location>
</feature>
<proteinExistence type="predicted"/>
<dbReference type="Pfam" id="PF16054">
    <property type="entry name" value="TMEM72"/>
    <property type="match status" value="1"/>
</dbReference>
<feature type="transmembrane region" description="Helical" evidence="1">
    <location>
        <begin position="57"/>
        <end position="78"/>
    </location>
</feature>
<evidence type="ECO:0000313" key="3">
    <source>
        <dbReference type="Proteomes" id="UP001347796"/>
    </source>
</evidence>
<evidence type="ECO:0000313" key="2">
    <source>
        <dbReference type="EMBL" id="KAK6182478.1"/>
    </source>
</evidence>
<accession>A0AAN8JXD5</accession>